<keyword evidence="3" id="KW-1185">Reference proteome</keyword>
<feature type="compositionally biased region" description="Polar residues" evidence="1">
    <location>
        <begin position="70"/>
        <end position="89"/>
    </location>
</feature>
<dbReference type="OrthoDB" id="6784293at2759"/>
<proteinExistence type="predicted"/>
<protein>
    <submittedName>
        <fullName evidence="2">Uncharacterized protein</fullName>
    </submittedName>
</protein>
<evidence type="ECO:0000313" key="2">
    <source>
        <dbReference type="EMBL" id="MPD00988.1"/>
    </source>
</evidence>
<dbReference type="AlphaFoldDB" id="A0A5B7K6Z8"/>
<sequence length="89" mass="9397">MWTPQPPAASVLGSQTADYVHQYLQQPLEPQVQQKQSQDTQQSPSGTATSSHSFGNLSGLSAVLDLSGLDGTSSPSEHPSVEISTPQHP</sequence>
<evidence type="ECO:0000313" key="3">
    <source>
        <dbReference type="Proteomes" id="UP000324222"/>
    </source>
</evidence>
<organism evidence="2 3">
    <name type="scientific">Portunus trituberculatus</name>
    <name type="common">Swimming crab</name>
    <name type="synonym">Neptunus trituberculatus</name>
    <dbReference type="NCBI Taxonomy" id="210409"/>
    <lineage>
        <taxon>Eukaryota</taxon>
        <taxon>Metazoa</taxon>
        <taxon>Ecdysozoa</taxon>
        <taxon>Arthropoda</taxon>
        <taxon>Crustacea</taxon>
        <taxon>Multicrustacea</taxon>
        <taxon>Malacostraca</taxon>
        <taxon>Eumalacostraca</taxon>
        <taxon>Eucarida</taxon>
        <taxon>Decapoda</taxon>
        <taxon>Pleocyemata</taxon>
        <taxon>Brachyura</taxon>
        <taxon>Eubrachyura</taxon>
        <taxon>Portunoidea</taxon>
        <taxon>Portunidae</taxon>
        <taxon>Portuninae</taxon>
        <taxon>Portunus</taxon>
    </lineage>
</organism>
<accession>A0A5B7K6Z8</accession>
<feature type="compositionally biased region" description="Polar residues" evidence="1">
    <location>
        <begin position="46"/>
        <end position="59"/>
    </location>
</feature>
<dbReference type="Proteomes" id="UP000324222">
    <property type="component" value="Unassembled WGS sequence"/>
</dbReference>
<dbReference type="EMBL" id="VSRR010125282">
    <property type="protein sequence ID" value="MPD00988.1"/>
    <property type="molecule type" value="Genomic_DNA"/>
</dbReference>
<reference evidence="2 3" key="1">
    <citation type="submission" date="2019-05" db="EMBL/GenBank/DDBJ databases">
        <title>Another draft genome of Portunus trituberculatus and its Hox gene families provides insights of decapod evolution.</title>
        <authorList>
            <person name="Jeong J.-H."/>
            <person name="Song I."/>
            <person name="Kim S."/>
            <person name="Choi T."/>
            <person name="Kim D."/>
            <person name="Ryu S."/>
            <person name="Kim W."/>
        </authorList>
    </citation>
    <scope>NUCLEOTIDE SEQUENCE [LARGE SCALE GENOMIC DNA]</scope>
    <source>
        <tissue evidence="2">Muscle</tissue>
    </source>
</reference>
<feature type="compositionally biased region" description="Low complexity" evidence="1">
    <location>
        <begin position="23"/>
        <end position="45"/>
    </location>
</feature>
<gene>
    <name evidence="2" type="ORF">E2C01_096498</name>
</gene>
<feature type="region of interest" description="Disordered" evidence="1">
    <location>
        <begin position="23"/>
        <end position="89"/>
    </location>
</feature>
<evidence type="ECO:0000256" key="1">
    <source>
        <dbReference type="SAM" id="MobiDB-lite"/>
    </source>
</evidence>
<comment type="caution">
    <text evidence="2">The sequence shown here is derived from an EMBL/GenBank/DDBJ whole genome shotgun (WGS) entry which is preliminary data.</text>
</comment>
<name>A0A5B7K6Z8_PORTR</name>